<gene>
    <name evidence="1" type="ORF">Aiant_05440</name>
</gene>
<evidence type="ECO:0000313" key="1">
    <source>
        <dbReference type="EMBL" id="BCJ39887.1"/>
    </source>
</evidence>
<dbReference type="Proteomes" id="UP000676967">
    <property type="component" value="Chromosome"/>
</dbReference>
<evidence type="ECO:0000313" key="2">
    <source>
        <dbReference type="Proteomes" id="UP000676967"/>
    </source>
</evidence>
<keyword evidence="2" id="KW-1185">Reference proteome</keyword>
<sequence length="116" mass="12759">MGGGHGAEHALDDDHLVPGSRLVVPRRHGVLERVLQRAIGSPADHHRSVAVCDFIGLYLGAGTSHRRHHVGYHDGKPSGCKRATDKARKVFSTDHYVPRSELNHATLIHPAEWVRS</sequence>
<reference evidence="1 2" key="1">
    <citation type="submission" date="2020-08" db="EMBL/GenBank/DDBJ databases">
        <title>Whole genome shotgun sequence of Actinoplanes ianthinogenes NBRC 13996.</title>
        <authorList>
            <person name="Komaki H."/>
            <person name="Tamura T."/>
        </authorList>
    </citation>
    <scope>NUCLEOTIDE SEQUENCE [LARGE SCALE GENOMIC DNA]</scope>
    <source>
        <strain evidence="1 2">NBRC 13996</strain>
    </source>
</reference>
<accession>A0ABM7LKU2</accession>
<proteinExistence type="predicted"/>
<organism evidence="1 2">
    <name type="scientific">Actinoplanes ianthinogenes</name>
    <dbReference type="NCBI Taxonomy" id="122358"/>
    <lineage>
        <taxon>Bacteria</taxon>
        <taxon>Bacillati</taxon>
        <taxon>Actinomycetota</taxon>
        <taxon>Actinomycetes</taxon>
        <taxon>Micromonosporales</taxon>
        <taxon>Micromonosporaceae</taxon>
        <taxon>Actinoplanes</taxon>
    </lineage>
</organism>
<dbReference type="EMBL" id="AP023356">
    <property type="protein sequence ID" value="BCJ39887.1"/>
    <property type="molecule type" value="Genomic_DNA"/>
</dbReference>
<name>A0ABM7LKU2_9ACTN</name>
<protein>
    <submittedName>
        <fullName evidence="1">Uncharacterized protein</fullName>
    </submittedName>
</protein>